<protein>
    <submittedName>
        <fullName evidence="1">Uncharacterized protein</fullName>
    </submittedName>
</protein>
<evidence type="ECO:0000313" key="1">
    <source>
        <dbReference type="EMBL" id="KAJ8641433.1"/>
    </source>
</evidence>
<keyword evidence="2" id="KW-1185">Reference proteome</keyword>
<reference evidence="1 2" key="1">
    <citation type="journal article" date="2022" name="Hortic Res">
        <title>A haplotype resolved chromosomal level avocado genome allows analysis of novel avocado genes.</title>
        <authorList>
            <person name="Nath O."/>
            <person name="Fletcher S.J."/>
            <person name="Hayward A."/>
            <person name="Shaw L.M."/>
            <person name="Masouleh A.K."/>
            <person name="Furtado A."/>
            <person name="Henry R.J."/>
            <person name="Mitter N."/>
        </authorList>
    </citation>
    <scope>NUCLEOTIDE SEQUENCE [LARGE SCALE GENOMIC DNA]</scope>
    <source>
        <strain evidence="2">cv. Hass</strain>
    </source>
</reference>
<evidence type="ECO:0000313" key="2">
    <source>
        <dbReference type="Proteomes" id="UP001234297"/>
    </source>
</evidence>
<gene>
    <name evidence="1" type="ORF">MRB53_018127</name>
</gene>
<comment type="caution">
    <text evidence="1">The sequence shown here is derived from an EMBL/GenBank/DDBJ whole genome shotgun (WGS) entry which is preliminary data.</text>
</comment>
<organism evidence="1 2">
    <name type="scientific">Persea americana</name>
    <name type="common">Avocado</name>
    <dbReference type="NCBI Taxonomy" id="3435"/>
    <lineage>
        <taxon>Eukaryota</taxon>
        <taxon>Viridiplantae</taxon>
        <taxon>Streptophyta</taxon>
        <taxon>Embryophyta</taxon>
        <taxon>Tracheophyta</taxon>
        <taxon>Spermatophyta</taxon>
        <taxon>Magnoliopsida</taxon>
        <taxon>Magnoliidae</taxon>
        <taxon>Laurales</taxon>
        <taxon>Lauraceae</taxon>
        <taxon>Persea</taxon>
    </lineage>
</organism>
<name>A0ACC2M7Q2_PERAE</name>
<sequence>MGGGGEGDRSGEGRDPVVDSATRVTIRPRSPSRRLPDFLQSVNLKYVKLGYHYLITHLLTLCLIPLMVVILLEAGRSNPEDIRQLWVHLQYNLVSVLVGSAFLVFGSTVYMMTRPRPIYLVDYACYRPPDNLKVRSTQFMEHSRLSGNFDEPALEFQRKILERGGLGEETYVPEAMHYLPPRPSMAAAREEAEQVMFGALDALFQNTAVKPKDIGILVVNCSLFNPTPSLSAMIVNKYKLRGNIRSFNLGGMGCSAGVIAVDLAKDLLQVHRSTYAVVVSTENITQNWYFGNNKAMLIPNCLFRVGGAAVLLSNKSADRGRAKYKLVHVVRTHRGADHKAFKCVYQEQDAAGKVGVSLSKDLMAIAGGALKTNITTLGPLVLPISEQLLFFATLVAKKLFNAKVKPYIPDFKLAFDHFCIHAGGRAVIDELEKNLQLLPVHVEASRMTLHRFGNTSSSSIWYELAYMEAKGRMRKGNRIWQIAFGSGFKCNSAVWQALRTVKPSPNGPWEDCIDKYPVQLIDNLAYPQPKQQ</sequence>
<dbReference type="EMBL" id="CM056813">
    <property type="protein sequence ID" value="KAJ8641433.1"/>
    <property type="molecule type" value="Genomic_DNA"/>
</dbReference>
<accession>A0ACC2M7Q2</accession>
<proteinExistence type="predicted"/>
<dbReference type="Proteomes" id="UP001234297">
    <property type="component" value="Chromosome 5"/>
</dbReference>